<reference evidence="6 7" key="1">
    <citation type="journal article" date="2010" name="BMC Genomics">
        <title>Genome comparison of the epiphytic bacteria Erwinia billingiae and E. tasmaniensis with the pear pathogen E. pyrifoliae.</title>
        <authorList>
            <person name="Kube M."/>
            <person name="Migdoll A.M."/>
            <person name="Gehring I."/>
            <person name="Heitmann K."/>
            <person name="Mayer Y."/>
            <person name="Kuhl H."/>
            <person name="Knaust F."/>
            <person name="Geider K."/>
            <person name="Reinhardt R."/>
        </authorList>
    </citation>
    <scope>NUCLEOTIDE SEQUENCE [LARGE SCALE GENOMIC DNA]</scope>
    <source>
        <strain evidence="6 7">Eb661</strain>
    </source>
</reference>
<dbReference type="InterPro" id="IPR033900">
    <property type="entry name" value="Gram_neg_porin_domain"/>
</dbReference>
<dbReference type="STRING" id="634500.EbC_17390"/>
<evidence type="ECO:0000256" key="4">
    <source>
        <dbReference type="ARBA" id="ARBA00023136"/>
    </source>
</evidence>
<evidence type="ECO:0000256" key="1">
    <source>
        <dbReference type="ARBA" id="ARBA00004571"/>
    </source>
</evidence>
<dbReference type="InterPro" id="IPR001702">
    <property type="entry name" value="Porin_Gram-ve"/>
</dbReference>
<evidence type="ECO:0000313" key="7">
    <source>
        <dbReference type="Proteomes" id="UP000008793"/>
    </source>
</evidence>
<dbReference type="InterPro" id="IPR023614">
    <property type="entry name" value="Porin_dom_sf"/>
</dbReference>
<dbReference type="EMBL" id="FP236843">
    <property type="protein sequence ID" value="CAX59270.1"/>
    <property type="molecule type" value="Genomic_DNA"/>
</dbReference>
<accession>D8MR13</accession>
<name>D8MR13_ERWBE</name>
<dbReference type="InterPro" id="IPR050298">
    <property type="entry name" value="Gram-neg_bact_OMP"/>
</dbReference>
<organism evidence="7">
    <name type="scientific">Erwinia billingiae (strain Eb661)</name>
    <dbReference type="NCBI Taxonomy" id="634500"/>
    <lineage>
        <taxon>Bacteria</taxon>
        <taxon>Pseudomonadati</taxon>
        <taxon>Pseudomonadota</taxon>
        <taxon>Gammaproteobacteria</taxon>
        <taxon>Enterobacterales</taxon>
        <taxon>Erwiniaceae</taxon>
        <taxon>Erwinia</taxon>
    </lineage>
</organism>
<keyword evidence="4" id="KW-0472">Membrane</keyword>
<comment type="similarity">
    <text evidence="2">Belongs to the Gram-negative porin family.</text>
</comment>
<dbReference type="CDD" id="cd00342">
    <property type="entry name" value="gram_neg_porins"/>
    <property type="match status" value="1"/>
</dbReference>
<sequence length="356" mass="38711">MKRSLAMAAMPLLAFLCPAHGAEIYNKDGNRLDLTGRIKTSHVISNDANNDGDASSNLQGGFYGETQISSQLTGYGTWSYQYSLHNSEGSDAQNGNATRLGYAGLKYGQWGSIDYGRNFGLVYDVMSYTDMLPYFGSDSDYNDVFLVGRSAGLLTWRNNGFFGLLSGLNVAAQYQGKNERAGDSDAITRSNGDGFALSATYDFGSGVSLVGSFASLDRTEEQNSMSRGNGEKAQHWAAGVKYDANSIYLAADYDETLNATPISGGFANKAQNIEAVAQYQFTNGFRPSLAWIFSRAEDIEGIGDTDIINYIAPGAYYYFNKNMVVFAEYKINLLKNDNPLGLATDDVMALGIAYQF</sequence>
<dbReference type="Proteomes" id="UP000008793">
    <property type="component" value="Chromosome"/>
</dbReference>
<evidence type="ECO:0000256" key="2">
    <source>
        <dbReference type="ARBA" id="ARBA00007539"/>
    </source>
</evidence>
<dbReference type="KEGG" id="ebi:EbC_17390"/>
<dbReference type="GO" id="GO:0009279">
    <property type="term" value="C:cell outer membrane"/>
    <property type="evidence" value="ECO:0007669"/>
    <property type="project" value="UniProtKB-SubCell"/>
</dbReference>
<dbReference type="HOGENOM" id="CLU_058202_0_0_6"/>
<evidence type="ECO:0000256" key="3">
    <source>
        <dbReference type="ARBA" id="ARBA00022729"/>
    </source>
</evidence>
<dbReference type="Gene3D" id="2.40.160.10">
    <property type="entry name" value="Porin"/>
    <property type="match status" value="1"/>
</dbReference>
<keyword evidence="7" id="KW-1185">Reference proteome</keyword>
<dbReference type="PANTHER" id="PTHR34501">
    <property type="entry name" value="PROTEIN YDDL-RELATED"/>
    <property type="match status" value="1"/>
</dbReference>
<dbReference type="Pfam" id="PF00267">
    <property type="entry name" value="Porin_1"/>
    <property type="match status" value="1"/>
</dbReference>
<evidence type="ECO:0000256" key="5">
    <source>
        <dbReference type="SAM" id="SignalP"/>
    </source>
</evidence>
<feature type="chain" id="PRO_5003118116" evidence="5">
    <location>
        <begin position="22"/>
        <end position="356"/>
    </location>
</feature>
<dbReference type="PRINTS" id="PR00183">
    <property type="entry name" value="ECOLIPORIN"/>
</dbReference>
<gene>
    <name evidence="6" type="primary">phoE</name>
    <name evidence="6" type="ordered locus">EbC_17390</name>
</gene>
<dbReference type="eggNOG" id="COG3203">
    <property type="taxonomic scope" value="Bacteria"/>
</dbReference>
<dbReference type="InterPro" id="IPR001897">
    <property type="entry name" value="Porin_gammaproteobac"/>
</dbReference>
<dbReference type="SUPFAM" id="SSF56935">
    <property type="entry name" value="Porins"/>
    <property type="match status" value="1"/>
</dbReference>
<keyword evidence="3 5" id="KW-0732">Signal</keyword>
<proteinExistence type="inferred from homology"/>
<dbReference type="PRINTS" id="PR00182">
    <property type="entry name" value="ECOLNEIPORIN"/>
</dbReference>
<feature type="signal peptide" evidence="5">
    <location>
        <begin position="1"/>
        <end position="21"/>
    </location>
</feature>
<dbReference type="AlphaFoldDB" id="D8MR13"/>
<dbReference type="GO" id="GO:0015288">
    <property type="term" value="F:porin activity"/>
    <property type="evidence" value="ECO:0007669"/>
    <property type="project" value="InterPro"/>
</dbReference>
<dbReference type="PANTHER" id="PTHR34501:SF2">
    <property type="entry name" value="OUTER MEMBRANE PORIN F-RELATED"/>
    <property type="match status" value="1"/>
</dbReference>
<protein>
    <submittedName>
        <fullName evidence="6">Outer membrane pore protein E</fullName>
    </submittedName>
</protein>
<dbReference type="GO" id="GO:0034220">
    <property type="term" value="P:monoatomic ion transmembrane transport"/>
    <property type="evidence" value="ECO:0007669"/>
    <property type="project" value="InterPro"/>
</dbReference>
<comment type="subcellular location">
    <subcellularLocation>
        <location evidence="1">Cell outer membrane</location>
        <topology evidence="1">Multi-pass membrane protein</topology>
    </subcellularLocation>
</comment>
<evidence type="ECO:0000313" key="6">
    <source>
        <dbReference type="EMBL" id="CAX59270.1"/>
    </source>
</evidence>